<proteinExistence type="predicted"/>
<dbReference type="EMBL" id="JARXVC010000035">
    <property type="protein sequence ID" value="MDH6285045.1"/>
    <property type="molecule type" value="Genomic_DNA"/>
</dbReference>
<sequence length="43" mass="4597">MRVGLASTTHMKASCRARVTSRCHLLTLTPEGLGMGPLVRVGM</sequence>
<name>A0ABT6ML58_9NOCA</name>
<protein>
    <submittedName>
        <fullName evidence="1">Uncharacterized protein</fullName>
    </submittedName>
</protein>
<comment type="caution">
    <text evidence="1">The sequence shown here is derived from an EMBL/GenBank/DDBJ whole genome shotgun (WGS) entry which is preliminary data.</text>
</comment>
<dbReference type="RefSeq" id="WP_280764202.1">
    <property type="nucleotide sequence ID" value="NZ_JARXVC010000035.1"/>
</dbReference>
<evidence type="ECO:0000313" key="1">
    <source>
        <dbReference type="EMBL" id="MDH6285045.1"/>
    </source>
</evidence>
<dbReference type="Proteomes" id="UP001160334">
    <property type="component" value="Unassembled WGS sequence"/>
</dbReference>
<evidence type="ECO:0000313" key="2">
    <source>
        <dbReference type="Proteomes" id="UP001160334"/>
    </source>
</evidence>
<gene>
    <name evidence="1" type="ORF">M2280_006309</name>
</gene>
<keyword evidence="2" id="KW-1185">Reference proteome</keyword>
<accession>A0ABT6ML58</accession>
<organism evidence="1 2">
    <name type="scientific">Prescottella agglutinans</name>
    <dbReference type="NCBI Taxonomy" id="1644129"/>
    <lineage>
        <taxon>Bacteria</taxon>
        <taxon>Bacillati</taxon>
        <taxon>Actinomycetota</taxon>
        <taxon>Actinomycetes</taxon>
        <taxon>Mycobacteriales</taxon>
        <taxon>Nocardiaceae</taxon>
        <taxon>Prescottella</taxon>
    </lineage>
</organism>
<reference evidence="1 2" key="1">
    <citation type="submission" date="2023-04" db="EMBL/GenBank/DDBJ databases">
        <title>Forest soil microbial communities from Buena Vista Peninsula, Colon Province, Panama.</title>
        <authorList>
            <person name="Bouskill N."/>
        </authorList>
    </citation>
    <scope>NUCLEOTIDE SEQUENCE [LARGE SCALE GENOMIC DNA]</scope>
    <source>
        <strain evidence="1 2">CFH S0262</strain>
    </source>
</reference>